<dbReference type="EMBL" id="BAAAPE010000007">
    <property type="protein sequence ID" value="GAA2076762.1"/>
    <property type="molecule type" value="Genomic_DNA"/>
</dbReference>
<feature type="compositionally biased region" description="Acidic residues" evidence="1">
    <location>
        <begin position="87"/>
        <end position="97"/>
    </location>
</feature>
<gene>
    <name evidence="3" type="ORF">GCM10009801_32500</name>
</gene>
<feature type="signal peptide" evidence="2">
    <location>
        <begin position="1"/>
        <end position="32"/>
    </location>
</feature>
<protein>
    <recommendedName>
        <fullName evidence="5">DUF3558 domain-containing protein</fullName>
    </recommendedName>
</protein>
<feature type="region of interest" description="Disordered" evidence="1">
    <location>
        <begin position="86"/>
        <end position="114"/>
    </location>
</feature>
<reference evidence="4" key="1">
    <citation type="journal article" date="2019" name="Int. J. Syst. Evol. Microbiol.">
        <title>The Global Catalogue of Microorganisms (GCM) 10K type strain sequencing project: providing services to taxonomists for standard genome sequencing and annotation.</title>
        <authorList>
            <consortium name="The Broad Institute Genomics Platform"/>
            <consortium name="The Broad Institute Genome Sequencing Center for Infectious Disease"/>
            <person name="Wu L."/>
            <person name="Ma J."/>
        </authorList>
    </citation>
    <scope>NUCLEOTIDE SEQUENCE [LARGE SCALE GENOMIC DNA]</scope>
    <source>
        <strain evidence="4">JCM 15478</strain>
    </source>
</reference>
<evidence type="ECO:0000256" key="1">
    <source>
        <dbReference type="SAM" id="MobiDB-lite"/>
    </source>
</evidence>
<name>A0ABP5HJ82_9ACTN</name>
<proteinExistence type="predicted"/>
<feature type="region of interest" description="Disordered" evidence="1">
    <location>
        <begin position="36"/>
        <end position="69"/>
    </location>
</feature>
<organism evidence="3 4">
    <name type="scientific">Streptomyces albiaxialis</name>
    <dbReference type="NCBI Taxonomy" id="329523"/>
    <lineage>
        <taxon>Bacteria</taxon>
        <taxon>Bacillati</taxon>
        <taxon>Actinomycetota</taxon>
        <taxon>Actinomycetes</taxon>
        <taxon>Kitasatosporales</taxon>
        <taxon>Streptomycetaceae</taxon>
        <taxon>Streptomyces</taxon>
    </lineage>
</organism>
<feature type="chain" id="PRO_5046814630" description="DUF3558 domain-containing protein" evidence="2">
    <location>
        <begin position="33"/>
        <end position="327"/>
    </location>
</feature>
<feature type="compositionally biased region" description="Polar residues" evidence="1">
    <location>
        <begin position="241"/>
        <end position="251"/>
    </location>
</feature>
<dbReference type="PROSITE" id="PS51257">
    <property type="entry name" value="PROKAR_LIPOPROTEIN"/>
    <property type="match status" value="1"/>
</dbReference>
<evidence type="ECO:0000256" key="2">
    <source>
        <dbReference type="SAM" id="SignalP"/>
    </source>
</evidence>
<comment type="caution">
    <text evidence="3">The sequence shown here is derived from an EMBL/GenBank/DDBJ whole genome shotgun (WGS) entry which is preliminary data.</text>
</comment>
<accession>A0ABP5HJ82</accession>
<feature type="compositionally biased region" description="Basic and acidic residues" evidence="1">
    <location>
        <begin position="203"/>
        <end position="228"/>
    </location>
</feature>
<evidence type="ECO:0000313" key="3">
    <source>
        <dbReference type="EMBL" id="GAA2076762.1"/>
    </source>
</evidence>
<feature type="region of interest" description="Disordered" evidence="1">
    <location>
        <begin position="164"/>
        <end position="255"/>
    </location>
</feature>
<dbReference type="Proteomes" id="UP001500016">
    <property type="component" value="Unassembled WGS sequence"/>
</dbReference>
<evidence type="ECO:0000313" key="4">
    <source>
        <dbReference type="Proteomes" id="UP001500016"/>
    </source>
</evidence>
<evidence type="ECO:0008006" key="5">
    <source>
        <dbReference type="Google" id="ProtNLM"/>
    </source>
</evidence>
<keyword evidence="2" id="KW-0732">Signal</keyword>
<feature type="compositionally biased region" description="Acidic residues" evidence="1">
    <location>
        <begin position="176"/>
        <end position="195"/>
    </location>
</feature>
<sequence length="327" mass="34393">MPWRARTCAALARYATGGVSAALALLLTGALAACTGSSDPADETDTKPGDPSATASTAPPGKHRTLPEACGTVSVATLRDLLPGAAAEEEATDDGSGSDDPSPSPYEGEASVTYDTDRRVGCRWKSATTLGTRHLSIDFERVVSYDPAVSDDEQAGLLYERKATKADIPLTSPTPEESDDAADETGDSEDSDSPDPSESPDGSGEKGKGDKEKDGAEKSGKDKEKGDAEGDGASADETDATQDGTGEQLSPRTLDGIGDAAYINDKLDTEDSGVHRDITLVFRTANVIATVEYDQWVTDKHRIPGSRELQRKAHELAEQLVGQFEEE</sequence>
<keyword evidence="4" id="KW-1185">Reference proteome</keyword>